<gene>
    <name evidence="1" type="ORF">FEF26_11475</name>
</gene>
<keyword evidence="2" id="KW-1185">Reference proteome</keyword>
<organism evidence="1 2">
    <name type="scientific">Nesterenkonia salmonea</name>
    <dbReference type="NCBI Taxonomy" id="1804987"/>
    <lineage>
        <taxon>Bacteria</taxon>
        <taxon>Bacillati</taxon>
        <taxon>Actinomycetota</taxon>
        <taxon>Actinomycetes</taxon>
        <taxon>Micrococcales</taxon>
        <taxon>Micrococcaceae</taxon>
        <taxon>Nesterenkonia</taxon>
    </lineage>
</organism>
<name>A0A5R9B8V3_9MICC</name>
<dbReference type="AlphaFoldDB" id="A0A5R9B8V3"/>
<evidence type="ECO:0000313" key="2">
    <source>
        <dbReference type="Proteomes" id="UP000310458"/>
    </source>
</evidence>
<dbReference type="RefSeq" id="WP_138253674.1">
    <property type="nucleotide sequence ID" value="NZ_VAVZ01000032.1"/>
</dbReference>
<dbReference type="InterPro" id="IPR029058">
    <property type="entry name" value="AB_hydrolase_fold"/>
</dbReference>
<evidence type="ECO:0008006" key="3">
    <source>
        <dbReference type="Google" id="ProtNLM"/>
    </source>
</evidence>
<dbReference type="EMBL" id="VAVZ01000032">
    <property type="protein sequence ID" value="TLP94737.1"/>
    <property type="molecule type" value="Genomic_DNA"/>
</dbReference>
<accession>A0A5R9B8V3</accession>
<sequence length="291" mass="32118">MDRSCSLAADAIERGGTNVPVHEVSSVEDFSPSANMGGLRYRVPVGGRATLDALLVVKSSDVLVVAFHGMMVKGHHHLPRFEWLRTLQKTPYNCLYLSDPTLTLDPKLLLGWYIGWEELDLFPVLASVVSKAAEAVGASSALLAGSSGGGFASLQVSSYLPGSIAVPCNAQTSIGRYRWNAQANFLRRVMPQLEPEQGSRRKWARALGARGSALRQYATPRDNSVLYFQNRHDPHHVEKHYAPFRKAIEASPNAQNVWFELYDGPNAHEPPTPRLFRESIAQGLERFGKPQ</sequence>
<dbReference type="Proteomes" id="UP000310458">
    <property type="component" value="Unassembled WGS sequence"/>
</dbReference>
<protein>
    <recommendedName>
        <fullName evidence="3">Alpha/beta hydrolase</fullName>
    </recommendedName>
</protein>
<reference evidence="1 2" key="1">
    <citation type="submission" date="2019-05" db="EMBL/GenBank/DDBJ databases">
        <title>Nesterenkonia sp. GY074 isolated from the Southern Atlantic Ocean.</title>
        <authorList>
            <person name="Zhang G."/>
        </authorList>
    </citation>
    <scope>NUCLEOTIDE SEQUENCE [LARGE SCALE GENOMIC DNA]</scope>
    <source>
        <strain evidence="1 2">GY074</strain>
    </source>
</reference>
<dbReference type="OrthoDB" id="8421922at2"/>
<proteinExistence type="predicted"/>
<comment type="caution">
    <text evidence="1">The sequence shown here is derived from an EMBL/GenBank/DDBJ whole genome shotgun (WGS) entry which is preliminary data.</text>
</comment>
<dbReference type="SUPFAM" id="SSF53474">
    <property type="entry name" value="alpha/beta-Hydrolases"/>
    <property type="match status" value="1"/>
</dbReference>
<evidence type="ECO:0000313" key="1">
    <source>
        <dbReference type="EMBL" id="TLP94737.1"/>
    </source>
</evidence>